<keyword evidence="1" id="KW-1133">Transmembrane helix</keyword>
<feature type="transmembrane region" description="Helical" evidence="1">
    <location>
        <begin position="6"/>
        <end position="23"/>
    </location>
</feature>
<evidence type="ECO:0000313" key="2">
    <source>
        <dbReference type="EMBL" id="OGG59647.1"/>
    </source>
</evidence>
<protein>
    <submittedName>
        <fullName evidence="2">Uncharacterized protein</fullName>
    </submittedName>
</protein>
<keyword evidence="1" id="KW-0812">Transmembrane</keyword>
<accession>A0A1F6DEA8</accession>
<sequence length="88" mass="10040">MIWIANTIITLLIGILCLWESTISMREQGTIAWFLPPFLFGVASCMLSALYFYELAGTAWHMFFTAVYLLSVATFVGAYFYLLAHEQE</sequence>
<evidence type="ECO:0000313" key="3">
    <source>
        <dbReference type="Proteomes" id="UP000178794"/>
    </source>
</evidence>
<reference evidence="2 3" key="1">
    <citation type="journal article" date="2016" name="Nat. Commun.">
        <title>Thousands of microbial genomes shed light on interconnected biogeochemical processes in an aquifer system.</title>
        <authorList>
            <person name="Anantharaman K."/>
            <person name="Brown C.T."/>
            <person name="Hug L.A."/>
            <person name="Sharon I."/>
            <person name="Castelle C.J."/>
            <person name="Probst A.J."/>
            <person name="Thomas B.C."/>
            <person name="Singh A."/>
            <person name="Wilkins M.J."/>
            <person name="Karaoz U."/>
            <person name="Brodie E.L."/>
            <person name="Williams K.H."/>
            <person name="Hubbard S.S."/>
            <person name="Banfield J.F."/>
        </authorList>
    </citation>
    <scope>NUCLEOTIDE SEQUENCE [LARGE SCALE GENOMIC DNA]</scope>
</reference>
<keyword evidence="1" id="KW-0472">Membrane</keyword>
<dbReference type="AlphaFoldDB" id="A0A1F6DEA8"/>
<dbReference type="EMBL" id="MFLF01000013">
    <property type="protein sequence ID" value="OGG59647.1"/>
    <property type="molecule type" value="Genomic_DNA"/>
</dbReference>
<proteinExistence type="predicted"/>
<name>A0A1F6DEA8_9BACT</name>
<comment type="caution">
    <text evidence="2">The sequence shown here is derived from an EMBL/GenBank/DDBJ whole genome shotgun (WGS) entry which is preliminary data.</text>
</comment>
<feature type="transmembrane region" description="Helical" evidence="1">
    <location>
        <begin position="30"/>
        <end position="53"/>
    </location>
</feature>
<organism evidence="2 3">
    <name type="scientific">Candidatus Kaiserbacteria bacterium RIFCSPHIGHO2_02_FULL_50_50</name>
    <dbReference type="NCBI Taxonomy" id="1798492"/>
    <lineage>
        <taxon>Bacteria</taxon>
        <taxon>Candidatus Kaiseribacteriota</taxon>
    </lineage>
</organism>
<evidence type="ECO:0000256" key="1">
    <source>
        <dbReference type="SAM" id="Phobius"/>
    </source>
</evidence>
<dbReference type="STRING" id="1798492.A3C89_00320"/>
<feature type="transmembrane region" description="Helical" evidence="1">
    <location>
        <begin position="59"/>
        <end position="82"/>
    </location>
</feature>
<dbReference type="Proteomes" id="UP000178794">
    <property type="component" value="Unassembled WGS sequence"/>
</dbReference>
<gene>
    <name evidence="2" type="ORF">A3C89_00320</name>
</gene>